<evidence type="ECO:0000313" key="3">
    <source>
        <dbReference type="EMBL" id="RDC55657.1"/>
    </source>
</evidence>
<feature type="domain" description="CAAX prenyl protease 2/Lysostaphin resistance protein A-like" evidence="2">
    <location>
        <begin position="111"/>
        <end position="205"/>
    </location>
</feature>
<keyword evidence="1" id="KW-0812">Transmembrane</keyword>
<evidence type="ECO:0000313" key="4">
    <source>
        <dbReference type="Proteomes" id="UP000253961"/>
    </source>
</evidence>
<dbReference type="Proteomes" id="UP000253961">
    <property type="component" value="Unassembled WGS sequence"/>
</dbReference>
<dbReference type="PANTHER" id="PTHR39430:SF1">
    <property type="entry name" value="PROTEASE"/>
    <property type="match status" value="1"/>
</dbReference>
<keyword evidence="3" id="KW-0378">Hydrolase</keyword>
<dbReference type="GO" id="GO:0004175">
    <property type="term" value="F:endopeptidase activity"/>
    <property type="evidence" value="ECO:0007669"/>
    <property type="project" value="UniProtKB-ARBA"/>
</dbReference>
<gene>
    <name evidence="3" type="ORF">DU508_15395</name>
</gene>
<accession>A0A369PXE8</accession>
<feature type="transmembrane region" description="Helical" evidence="1">
    <location>
        <begin position="75"/>
        <end position="97"/>
    </location>
</feature>
<dbReference type="GO" id="GO:0008237">
    <property type="term" value="F:metallopeptidase activity"/>
    <property type="evidence" value="ECO:0007669"/>
    <property type="project" value="UniProtKB-KW"/>
</dbReference>
<keyword evidence="3" id="KW-0645">Protease</keyword>
<name>A0A369PXE8_9SPHI</name>
<organism evidence="3 4">
    <name type="scientific">Pedobacter chinensis</name>
    <dbReference type="NCBI Taxonomy" id="2282421"/>
    <lineage>
        <taxon>Bacteria</taxon>
        <taxon>Pseudomonadati</taxon>
        <taxon>Bacteroidota</taxon>
        <taxon>Sphingobacteriia</taxon>
        <taxon>Sphingobacteriales</taxon>
        <taxon>Sphingobacteriaceae</taxon>
        <taxon>Pedobacter</taxon>
    </lineage>
</organism>
<keyword evidence="3" id="KW-0482">Metalloprotease</keyword>
<sequence>MKNMIINAPAWIKVLCYFLILWVATLIAGTVPMLNDFIFFFTIALLMSWAFLRLENRSLVSIGFWPKDKNTIADFFGGLGIGIMMLIFTFILTILLTKDNWKLNTHINLIFVIITFLMCLWSAFVQEFVFRGYPFQELLKNYRSWVAQLLIAIPFGLMHINKGMETNDIILVMLSTGAGSVLFGLAYIKTKNLMFPIGIHLGWNYAQELIPRTTGGKNSALVIIIDSHTTYNMFNVSFPYFLIILIAIIAIWKIKKPTGKNSV</sequence>
<feature type="transmembrane region" description="Helical" evidence="1">
    <location>
        <begin position="233"/>
        <end position="254"/>
    </location>
</feature>
<keyword evidence="1" id="KW-1133">Transmembrane helix</keyword>
<dbReference type="InterPro" id="IPR003675">
    <property type="entry name" value="Rce1/LyrA-like_dom"/>
</dbReference>
<evidence type="ECO:0000259" key="2">
    <source>
        <dbReference type="Pfam" id="PF02517"/>
    </source>
</evidence>
<dbReference type="GO" id="GO:0080120">
    <property type="term" value="P:CAAX-box protein maturation"/>
    <property type="evidence" value="ECO:0007669"/>
    <property type="project" value="UniProtKB-ARBA"/>
</dbReference>
<feature type="transmembrane region" description="Helical" evidence="1">
    <location>
        <begin position="109"/>
        <end position="130"/>
    </location>
</feature>
<dbReference type="PANTHER" id="PTHR39430">
    <property type="entry name" value="MEMBRANE-ASSOCIATED PROTEASE-RELATED"/>
    <property type="match status" value="1"/>
</dbReference>
<comment type="caution">
    <text evidence="3">The sequence shown here is derived from an EMBL/GenBank/DDBJ whole genome shotgun (WGS) entry which is preliminary data.</text>
</comment>
<keyword evidence="4" id="KW-1185">Reference proteome</keyword>
<proteinExistence type="predicted"/>
<protein>
    <submittedName>
        <fullName evidence="3">CPBP family intramembrane metalloprotease</fullName>
    </submittedName>
</protein>
<dbReference type="Pfam" id="PF02517">
    <property type="entry name" value="Rce1-like"/>
    <property type="match status" value="1"/>
</dbReference>
<dbReference type="EMBL" id="QPKV01000006">
    <property type="protein sequence ID" value="RDC55657.1"/>
    <property type="molecule type" value="Genomic_DNA"/>
</dbReference>
<evidence type="ECO:0000256" key="1">
    <source>
        <dbReference type="SAM" id="Phobius"/>
    </source>
</evidence>
<dbReference type="GO" id="GO:0006508">
    <property type="term" value="P:proteolysis"/>
    <property type="evidence" value="ECO:0007669"/>
    <property type="project" value="UniProtKB-KW"/>
</dbReference>
<feature type="transmembrane region" description="Helical" evidence="1">
    <location>
        <begin position="12"/>
        <end position="31"/>
    </location>
</feature>
<feature type="transmembrane region" description="Helical" evidence="1">
    <location>
        <begin position="37"/>
        <end position="54"/>
    </location>
</feature>
<reference evidence="3 4" key="1">
    <citation type="submission" date="2018-07" db="EMBL/GenBank/DDBJ databases">
        <title>Pedobacter sp. nov., isolated from soil.</title>
        <authorList>
            <person name="Zhou L.Y."/>
            <person name="Du Z.J."/>
        </authorList>
    </citation>
    <scope>NUCLEOTIDE SEQUENCE [LARGE SCALE GENOMIC DNA]</scope>
    <source>
        <strain evidence="3 4">JDX94</strain>
    </source>
</reference>
<feature type="transmembrane region" description="Helical" evidence="1">
    <location>
        <begin position="166"/>
        <end position="188"/>
    </location>
</feature>
<dbReference type="AlphaFoldDB" id="A0A369PXE8"/>
<keyword evidence="1" id="KW-0472">Membrane</keyword>
<feature type="transmembrane region" description="Helical" evidence="1">
    <location>
        <begin position="142"/>
        <end position="160"/>
    </location>
</feature>